<accession>A0ABU5DSK1</accession>
<dbReference type="PANTHER" id="PTHR42760">
    <property type="entry name" value="SHORT-CHAIN DEHYDROGENASES/REDUCTASES FAMILY MEMBER"/>
    <property type="match status" value="1"/>
</dbReference>
<evidence type="ECO:0000313" key="4">
    <source>
        <dbReference type="EMBL" id="MDY0748289.1"/>
    </source>
</evidence>
<dbReference type="Proteomes" id="UP001285263">
    <property type="component" value="Unassembled WGS sequence"/>
</dbReference>
<sequence length="264" mass="27146">MSGGQRLAGRHVLLTGAGGGIGLAVAEACIAEGAVCSIVDIAPTRPEPVAALLERHAGRAAYIAADITAPGAIDRMLADASAAFGPVHCLFNNAAVFDLAPLLEADEASFDRLFSVNVKGFFFVMQAVLRQMVEQGTSGASIINMASQAGRRGEALVSHYCATKAAVISYTQSAALAMAPHGIRVNAIAPGVVDTPMWAHVDSLFAKAEGLPIGEKKKRVGEAVPLGRMGTPSDIAGAAVFLASDEARYITAQCLNVDGGNVMS</sequence>
<comment type="similarity">
    <text evidence="1">Belongs to the short-chain dehydrogenases/reductases (SDR) family.</text>
</comment>
<reference evidence="4 5" key="1">
    <citation type="submission" date="2023-11" db="EMBL/GenBank/DDBJ databases">
        <title>Paucibacter sp. nov., isolated from fresh soil in Korea.</title>
        <authorList>
            <person name="Le N.T.T."/>
        </authorList>
    </citation>
    <scope>NUCLEOTIDE SEQUENCE [LARGE SCALE GENOMIC DNA]</scope>
    <source>
        <strain evidence="4 5">R3-3</strain>
    </source>
</reference>
<dbReference type="NCBIfam" id="NF005559">
    <property type="entry name" value="PRK07231.1"/>
    <property type="match status" value="1"/>
</dbReference>
<protein>
    <submittedName>
        <fullName evidence="4">L-iditol 2-dehydrogenase</fullName>
        <ecNumber evidence="4">1.1.1.14</ecNumber>
    </submittedName>
</protein>
<keyword evidence="5" id="KW-1185">Reference proteome</keyword>
<feature type="domain" description="Ketoreductase" evidence="3">
    <location>
        <begin position="10"/>
        <end position="191"/>
    </location>
</feature>
<dbReference type="Pfam" id="PF13561">
    <property type="entry name" value="adh_short_C2"/>
    <property type="match status" value="1"/>
</dbReference>
<dbReference type="GO" id="GO:0003939">
    <property type="term" value="F:L-iditol 2-dehydrogenase (NAD+) activity"/>
    <property type="evidence" value="ECO:0007669"/>
    <property type="project" value="UniProtKB-EC"/>
</dbReference>
<dbReference type="PRINTS" id="PR00080">
    <property type="entry name" value="SDRFAMILY"/>
</dbReference>
<proteinExistence type="inferred from homology"/>
<organism evidence="4 5">
    <name type="scientific">Roseateles agri</name>
    <dbReference type="NCBI Taxonomy" id="3098619"/>
    <lineage>
        <taxon>Bacteria</taxon>
        <taxon>Pseudomonadati</taxon>
        <taxon>Pseudomonadota</taxon>
        <taxon>Betaproteobacteria</taxon>
        <taxon>Burkholderiales</taxon>
        <taxon>Sphaerotilaceae</taxon>
        <taxon>Roseateles</taxon>
    </lineage>
</organism>
<evidence type="ECO:0000313" key="5">
    <source>
        <dbReference type="Proteomes" id="UP001285263"/>
    </source>
</evidence>
<dbReference type="PANTHER" id="PTHR42760:SF133">
    <property type="entry name" value="3-OXOACYL-[ACYL-CARRIER-PROTEIN] REDUCTASE"/>
    <property type="match status" value="1"/>
</dbReference>
<dbReference type="InterPro" id="IPR057326">
    <property type="entry name" value="KR_dom"/>
</dbReference>
<dbReference type="EC" id="1.1.1.14" evidence="4"/>
<name>A0ABU5DSK1_9BURK</name>
<comment type="caution">
    <text evidence="4">The sequence shown here is derived from an EMBL/GenBank/DDBJ whole genome shotgun (WGS) entry which is preliminary data.</text>
</comment>
<dbReference type="InterPro" id="IPR036291">
    <property type="entry name" value="NAD(P)-bd_dom_sf"/>
</dbReference>
<evidence type="ECO:0000259" key="3">
    <source>
        <dbReference type="SMART" id="SM00822"/>
    </source>
</evidence>
<dbReference type="SUPFAM" id="SSF51735">
    <property type="entry name" value="NAD(P)-binding Rossmann-fold domains"/>
    <property type="match status" value="1"/>
</dbReference>
<keyword evidence="2 4" id="KW-0560">Oxidoreductase</keyword>
<dbReference type="RefSeq" id="WP_320426261.1">
    <property type="nucleotide sequence ID" value="NZ_JAXCLA010000010.1"/>
</dbReference>
<dbReference type="NCBIfam" id="NF005472">
    <property type="entry name" value="PRK07067.1"/>
    <property type="match status" value="1"/>
</dbReference>
<evidence type="ECO:0000256" key="2">
    <source>
        <dbReference type="ARBA" id="ARBA00023002"/>
    </source>
</evidence>
<gene>
    <name evidence="4" type="ORF">SNE35_27575</name>
</gene>
<evidence type="ECO:0000256" key="1">
    <source>
        <dbReference type="ARBA" id="ARBA00006484"/>
    </source>
</evidence>
<dbReference type="InterPro" id="IPR002347">
    <property type="entry name" value="SDR_fam"/>
</dbReference>
<dbReference type="PRINTS" id="PR00081">
    <property type="entry name" value="GDHRDH"/>
</dbReference>
<dbReference type="EMBL" id="JAXCLA010000010">
    <property type="protein sequence ID" value="MDY0748289.1"/>
    <property type="molecule type" value="Genomic_DNA"/>
</dbReference>
<dbReference type="InterPro" id="IPR020904">
    <property type="entry name" value="Sc_DH/Rdtase_CS"/>
</dbReference>
<dbReference type="SMART" id="SM00822">
    <property type="entry name" value="PKS_KR"/>
    <property type="match status" value="1"/>
</dbReference>
<dbReference type="Gene3D" id="3.40.50.720">
    <property type="entry name" value="NAD(P)-binding Rossmann-like Domain"/>
    <property type="match status" value="1"/>
</dbReference>
<dbReference type="PROSITE" id="PS00061">
    <property type="entry name" value="ADH_SHORT"/>
    <property type="match status" value="1"/>
</dbReference>